<accession>A0A9P5ZTB6</accession>
<keyword evidence="2" id="KW-1185">Reference proteome</keyword>
<evidence type="ECO:0000313" key="1">
    <source>
        <dbReference type="EMBL" id="KAF9494112.1"/>
    </source>
</evidence>
<gene>
    <name evidence="1" type="ORF">BDN71DRAFT_1393806</name>
</gene>
<proteinExistence type="predicted"/>
<reference evidence="1" key="1">
    <citation type="submission" date="2020-11" db="EMBL/GenBank/DDBJ databases">
        <authorList>
            <consortium name="DOE Joint Genome Institute"/>
            <person name="Ahrendt S."/>
            <person name="Riley R."/>
            <person name="Andreopoulos W."/>
            <person name="Labutti K."/>
            <person name="Pangilinan J."/>
            <person name="Ruiz-Duenas F.J."/>
            <person name="Barrasa J.M."/>
            <person name="Sanchez-Garcia M."/>
            <person name="Camarero S."/>
            <person name="Miyauchi S."/>
            <person name="Serrano A."/>
            <person name="Linde D."/>
            <person name="Babiker R."/>
            <person name="Drula E."/>
            <person name="Ayuso-Fernandez I."/>
            <person name="Pacheco R."/>
            <person name="Padilla G."/>
            <person name="Ferreira P."/>
            <person name="Barriuso J."/>
            <person name="Kellner H."/>
            <person name="Castanera R."/>
            <person name="Alfaro M."/>
            <person name="Ramirez L."/>
            <person name="Pisabarro A.G."/>
            <person name="Kuo A."/>
            <person name="Tritt A."/>
            <person name="Lipzen A."/>
            <person name="He G."/>
            <person name="Yan M."/>
            <person name="Ng V."/>
            <person name="Cullen D."/>
            <person name="Martin F."/>
            <person name="Rosso M.-N."/>
            <person name="Henrissat B."/>
            <person name="Hibbett D."/>
            <person name="Martinez A.T."/>
            <person name="Grigoriev I.V."/>
        </authorList>
    </citation>
    <scope>NUCLEOTIDE SEQUENCE</scope>
    <source>
        <strain evidence="1">ATCC 90797</strain>
    </source>
</reference>
<sequence>MAKEKQHGIRGRTASARNQCIVADSAVEHKAQLNTANLPSTQDRYMARPVPLARQDSAGGRTVEELLGEGFILVRWDGSTTHPLVDSAGRVFAVLAGKLHDASFDGACESLYKLMDHELSKFEMKEGQTRHRRGNFPAFTVGMSYGNGQTEPSRLVPGDTGPNSEGLTYNTRLTCIIQSPELQRIASYRDAAFQLWAPRLHSYYRNHVKRLHKALPHLHRNFHCSVFPCATLNFRPKVQTVKHQDTLNLAHGWCSITALGQFDHRKGGHIVLWNAKVVIEFPSHSTILIPSATIAHSNLEIHDSECRVSFTQYCAGGIFQWVDNGCRTQHNFRKADFEEYSRTMERQQTGWVEGLRLYSTLDEIILPKEQNDK</sequence>
<comment type="caution">
    <text evidence="1">The sequence shown here is derived from an EMBL/GenBank/DDBJ whole genome shotgun (WGS) entry which is preliminary data.</text>
</comment>
<name>A0A9P5ZTB6_PLEER</name>
<protein>
    <submittedName>
        <fullName evidence="1">Uncharacterized protein</fullName>
    </submittedName>
</protein>
<organism evidence="1 2">
    <name type="scientific">Pleurotus eryngii</name>
    <name type="common">Boletus of the steppes</name>
    <dbReference type="NCBI Taxonomy" id="5323"/>
    <lineage>
        <taxon>Eukaryota</taxon>
        <taxon>Fungi</taxon>
        <taxon>Dikarya</taxon>
        <taxon>Basidiomycota</taxon>
        <taxon>Agaricomycotina</taxon>
        <taxon>Agaricomycetes</taxon>
        <taxon>Agaricomycetidae</taxon>
        <taxon>Agaricales</taxon>
        <taxon>Pleurotineae</taxon>
        <taxon>Pleurotaceae</taxon>
        <taxon>Pleurotus</taxon>
    </lineage>
</organism>
<dbReference type="AlphaFoldDB" id="A0A9P5ZTB6"/>
<dbReference type="Gene3D" id="3.60.130.30">
    <property type="match status" value="1"/>
</dbReference>
<dbReference type="Proteomes" id="UP000807025">
    <property type="component" value="Unassembled WGS sequence"/>
</dbReference>
<evidence type="ECO:0000313" key="2">
    <source>
        <dbReference type="Proteomes" id="UP000807025"/>
    </source>
</evidence>
<dbReference type="EMBL" id="MU154577">
    <property type="protein sequence ID" value="KAF9494112.1"/>
    <property type="molecule type" value="Genomic_DNA"/>
</dbReference>
<dbReference type="OrthoDB" id="3020801at2759"/>